<evidence type="ECO:0000256" key="1">
    <source>
        <dbReference type="SAM" id="MobiDB-lite"/>
    </source>
</evidence>
<dbReference type="InterPro" id="IPR005174">
    <property type="entry name" value="KIB1-4_b-propeller"/>
</dbReference>
<gene>
    <name evidence="3" type="ORF">Sradi_5117100</name>
</gene>
<dbReference type="AlphaFoldDB" id="A0AAW2M4F5"/>
<accession>A0AAW2M4F5</accession>
<evidence type="ECO:0000259" key="2">
    <source>
        <dbReference type="Pfam" id="PF03478"/>
    </source>
</evidence>
<feature type="domain" description="KIB1-4 beta-propeller" evidence="2">
    <location>
        <begin position="125"/>
        <end position="351"/>
    </location>
</feature>
<dbReference type="PANTHER" id="PTHR33127">
    <property type="entry name" value="TRANSMEMBRANE PROTEIN"/>
    <property type="match status" value="1"/>
</dbReference>
<name>A0AAW2M4F5_SESRA</name>
<reference evidence="3" key="1">
    <citation type="submission" date="2020-06" db="EMBL/GenBank/DDBJ databases">
        <authorList>
            <person name="Li T."/>
            <person name="Hu X."/>
            <person name="Zhang T."/>
            <person name="Song X."/>
            <person name="Zhang H."/>
            <person name="Dai N."/>
            <person name="Sheng W."/>
            <person name="Hou X."/>
            <person name="Wei L."/>
        </authorList>
    </citation>
    <scope>NUCLEOTIDE SEQUENCE</scope>
    <source>
        <strain evidence="3">G02</strain>
        <tissue evidence="3">Leaf</tissue>
    </source>
</reference>
<reference evidence="3" key="2">
    <citation type="journal article" date="2024" name="Plant">
        <title>Genomic evolution and insights into agronomic trait innovations of Sesamum species.</title>
        <authorList>
            <person name="Miao H."/>
            <person name="Wang L."/>
            <person name="Qu L."/>
            <person name="Liu H."/>
            <person name="Sun Y."/>
            <person name="Le M."/>
            <person name="Wang Q."/>
            <person name="Wei S."/>
            <person name="Zheng Y."/>
            <person name="Lin W."/>
            <person name="Duan Y."/>
            <person name="Cao H."/>
            <person name="Xiong S."/>
            <person name="Wang X."/>
            <person name="Wei L."/>
            <person name="Li C."/>
            <person name="Ma Q."/>
            <person name="Ju M."/>
            <person name="Zhao R."/>
            <person name="Li G."/>
            <person name="Mu C."/>
            <person name="Tian Q."/>
            <person name="Mei H."/>
            <person name="Zhang T."/>
            <person name="Gao T."/>
            <person name="Zhang H."/>
        </authorList>
    </citation>
    <scope>NUCLEOTIDE SEQUENCE</scope>
    <source>
        <strain evidence="3">G02</strain>
    </source>
</reference>
<sequence length="392" mass="44723">MAQKTAKKIRNQPSNAKQATPNPNLWPNLPHQLTGMLAREPNLMQNITSFGGVIKSWRSASRQCYSNDGKARLPQLVEITGKKCTEHLNSGRSHTIEISFHEEYPYQYWYWYYKRKSYKKWYPGIYFKGHSHGELVVMGGNTPDLYLWEPARQCCRNLPAWDPNLAFKRCTLSSSPGDRNGCNILVLTGNCSPAFAVLRLGKGENAWTIEDCTVKEPYAPRQNMQFTNAIGFQGKFYALSLQGTLAVIEDTDSRFRITAIGGSRAVPSKVSRQFREYLVESCGEILLVFLISRKSIDHVEDVEVFRLDIPKFSWVKVENLGDRTLFLEDECCMGVTASKVGCKKNCIYFSHHRVYGQWWIFNMESGSISPASQTNAKIQESVMWNEPILDLQ</sequence>
<feature type="region of interest" description="Disordered" evidence="1">
    <location>
        <begin position="1"/>
        <end position="25"/>
    </location>
</feature>
<organism evidence="3">
    <name type="scientific">Sesamum radiatum</name>
    <name type="common">Black benniseed</name>
    <dbReference type="NCBI Taxonomy" id="300843"/>
    <lineage>
        <taxon>Eukaryota</taxon>
        <taxon>Viridiplantae</taxon>
        <taxon>Streptophyta</taxon>
        <taxon>Embryophyta</taxon>
        <taxon>Tracheophyta</taxon>
        <taxon>Spermatophyta</taxon>
        <taxon>Magnoliopsida</taxon>
        <taxon>eudicotyledons</taxon>
        <taxon>Gunneridae</taxon>
        <taxon>Pentapetalae</taxon>
        <taxon>asterids</taxon>
        <taxon>lamiids</taxon>
        <taxon>Lamiales</taxon>
        <taxon>Pedaliaceae</taxon>
        <taxon>Sesamum</taxon>
    </lineage>
</organism>
<evidence type="ECO:0000313" key="3">
    <source>
        <dbReference type="EMBL" id="KAL0325478.1"/>
    </source>
</evidence>
<protein>
    <recommendedName>
        <fullName evidence="2">KIB1-4 beta-propeller domain-containing protein</fullName>
    </recommendedName>
</protein>
<comment type="caution">
    <text evidence="3">The sequence shown here is derived from an EMBL/GenBank/DDBJ whole genome shotgun (WGS) entry which is preliminary data.</text>
</comment>
<feature type="compositionally biased region" description="Polar residues" evidence="1">
    <location>
        <begin position="11"/>
        <end position="25"/>
    </location>
</feature>
<dbReference type="Pfam" id="PF03478">
    <property type="entry name" value="Beta-prop_KIB1-4"/>
    <property type="match status" value="1"/>
</dbReference>
<proteinExistence type="predicted"/>
<dbReference type="PANTHER" id="PTHR33127:SF84">
    <property type="entry name" value="DUF295 DOMAIN-CONTAINING PROTEIN"/>
    <property type="match status" value="1"/>
</dbReference>
<dbReference type="EMBL" id="JACGWJ010000023">
    <property type="protein sequence ID" value="KAL0325478.1"/>
    <property type="molecule type" value="Genomic_DNA"/>
</dbReference>
<feature type="compositionally biased region" description="Basic residues" evidence="1">
    <location>
        <begin position="1"/>
        <end position="10"/>
    </location>
</feature>